<proteinExistence type="predicted"/>
<dbReference type="OrthoDB" id="9795873at2"/>
<dbReference type="eggNOG" id="COG1331">
    <property type="taxonomic scope" value="Bacteria"/>
</dbReference>
<gene>
    <name evidence="1" type="ordered locus">Tmar_1882</name>
</gene>
<dbReference type="KEGG" id="tmr:Tmar_1882"/>
<name>E6SIN5_THEM7</name>
<sequence>MPAADAAAPVAPVPRPHLGHLRRLTDDTGMIQHALGPVPNRATGYTSDDNARALLVCLEAIRAGDREAEELAGTYLAFLAWALGPDGWFHNNFSYDRRPLPEDPSEDCQGRCLWALAAAARHWAGTSQGRAAARFFQQGLAAAPRLRHVRGQANLVIALAEWLGGEEGAGSPSEGPPRAAVEDLLRQAAGALLRAWEACRGPGWEWFEDALTYDNALLPYALLRAARVTGDRRYREAGLVTLQFLAGATFRNGLFWPVGNKGWYPRGGQPAPFDQQPVEAGTTVLACLEAWRLTGDPRWAQRAVEAGRWFTGRNALGLSLYDPDTGGCRDGLRERDTNPNQGAESTLAWLWAAYALHAQPLPTTQPARR</sequence>
<dbReference type="EMBL" id="CP002344">
    <property type="protein sequence ID" value="ADU51979.1"/>
    <property type="molecule type" value="Genomic_DNA"/>
</dbReference>
<keyword evidence="2" id="KW-1185">Reference proteome</keyword>
<dbReference type="Proteomes" id="UP000008915">
    <property type="component" value="Chromosome"/>
</dbReference>
<reference evidence="1 2" key="1">
    <citation type="journal article" date="2010" name="Stand. Genomic Sci.">
        <title>Complete genome sequence of Thermaerobacter marianensis type strain (7p75a).</title>
        <authorList>
            <person name="Han C."/>
            <person name="Gu W."/>
            <person name="Zhang X."/>
            <person name="Lapidus A."/>
            <person name="Nolan M."/>
            <person name="Copeland A."/>
            <person name="Lucas S."/>
            <person name="Del Rio T.G."/>
            <person name="Tice H."/>
            <person name="Cheng J.F."/>
            <person name="Tapia R."/>
            <person name="Goodwin L."/>
            <person name="Pitluck S."/>
            <person name="Pagani I."/>
            <person name="Ivanova N."/>
            <person name="Mavromatis K."/>
            <person name="Mikhailova N."/>
            <person name="Pati A."/>
            <person name="Chen A."/>
            <person name="Palaniappan K."/>
            <person name="Land M."/>
            <person name="Hauser L."/>
            <person name="Chang Y.J."/>
            <person name="Jeffries C.D."/>
            <person name="Schneider S."/>
            <person name="Rohde M."/>
            <person name="Goker M."/>
            <person name="Pukall R."/>
            <person name="Woyke T."/>
            <person name="Bristow J."/>
            <person name="Eisen J.A."/>
            <person name="Markowitz V."/>
            <person name="Hugenholtz P."/>
            <person name="Kyrpides N.C."/>
            <person name="Klenk H.P."/>
            <person name="Detter J.C."/>
        </authorList>
    </citation>
    <scope>NUCLEOTIDE SEQUENCE [LARGE SCALE GENOMIC DNA]</scope>
    <source>
        <strain evidence="2">ATCC 700841 / DSM 12885 / JCM 10246 / 7p75a</strain>
    </source>
</reference>
<reference evidence="2" key="2">
    <citation type="journal article" date="2010" name="Stand. Genomic Sci.">
        <title>Complete genome sequence of Thermaerobacter marianensis type strain (7p75aT).</title>
        <authorList>
            <person name="Han C."/>
            <person name="Gu W."/>
            <person name="Zhang X."/>
            <person name="Lapidus A."/>
            <person name="Nolan M."/>
            <person name="Copeland A."/>
            <person name="Lucas S."/>
            <person name="Glavina Del Rio T."/>
            <person name="Tice H."/>
            <person name="Cheng J."/>
            <person name="Tapia R."/>
            <person name="Goodwin L."/>
            <person name="Pitluck S."/>
            <person name="Pagani I."/>
            <person name="Ivanova N."/>
            <person name="Mavromatis K."/>
            <person name="Mikhailova N."/>
            <person name="Pati A."/>
            <person name="Chen A."/>
            <person name="Palaniappan K."/>
            <person name="Land M."/>
            <person name="Hauser L."/>
            <person name="Chang Y."/>
            <person name="Jeffries C."/>
            <person name="Schneider S."/>
            <person name="Rohde M."/>
            <person name="Goker M."/>
            <person name="Pukall R."/>
            <person name="Woyke T."/>
            <person name="Bristow J."/>
            <person name="Eisen J."/>
            <person name="Markowitz V."/>
            <person name="Hugenholtz P."/>
            <person name="Kyrpides N."/>
            <person name="Klenk H."/>
            <person name="Detter J."/>
        </authorList>
    </citation>
    <scope>NUCLEOTIDE SEQUENCE [LARGE SCALE GENOMIC DNA]</scope>
    <source>
        <strain evidence="2">ATCC 700841 / DSM 12885 / JCM 10246 / 7p75a</strain>
    </source>
</reference>
<organism evidence="1 2">
    <name type="scientific">Thermaerobacter marianensis (strain ATCC 700841 / DSM 12885 / JCM 10246 / 7p75a)</name>
    <dbReference type="NCBI Taxonomy" id="644966"/>
    <lineage>
        <taxon>Bacteria</taxon>
        <taxon>Bacillati</taxon>
        <taxon>Bacillota</taxon>
        <taxon>Clostridia</taxon>
        <taxon>Eubacteriales</taxon>
        <taxon>Clostridiales Family XVII. Incertae Sedis</taxon>
        <taxon>Thermaerobacter</taxon>
    </lineage>
</organism>
<accession>E6SIN5</accession>
<evidence type="ECO:0000313" key="1">
    <source>
        <dbReference type="EMBL" id="ADU51979.1"/>
    </source>
</evidence>
<dbReference type="STRING" id="644966.Tmar_1882"/>
<dbReference type="Gene3D" id="1.50.10.20">
    <property type="match status" value="1"/>
</dbReference>
<protein>
    <submittedName>
        <fullName evidence="1">Glycosyltransferase, group I</fullName>
    </submittedName>
</protein>
<dbReference type="AlphaFoldDB" id="E6SIN5"/>
<dbReference type="HOGENOM" id="CLU_771237_0_0_9"/>
<evidence type="ECO:0000313" key="2">
    <source>
        <dbReference type="Proteomes" id="UP000008915"/>
    </source>
</evidence>
<dbReference type="GO" id="GO:0005975">
    <property type="term" value="P:carbohydrate metabolic process"/>
    <property type="evidence" value="ECO:0007669"/>
    <property type="project" value="InterPro"/>
</dbReference>
<dbReference type="InterPro" id="IPR008928">
    <property type="entry name" value="6-hairpin_glycosidase_sf"/>
</dbReference>
<dbReference type="SUPFAM" id="SSF48208">
    <property type="entry name" value="Six-hairpin glycosidases"/>
    <property type="match status" value="1"/>
</dbReference>
<dbReference type="RefSeq" id="WP_013496280.1">
    <property type="nucleotide sequence ID" value="NC_014831.1"/>
</dbReference>